<evidence type="ECO:0000256" key="6">
    <source>
        <dbReference type="ARBA" id="ARBA00022475"/>
    </source>
</evidence>
<dbReference type="GO" id="GO:0016036">
    <property type="term" value="P:cellular response to phosphate starvation"/>
    <property type="evidence" value="ECO:0007669"/>
    <property type="project" value="TreeGrafter"/>
</dbReference>
<dbReference type="InterPro" id="IPR000014">
    <property type="entry name" value="PAS"/>
</dbReference>
<organism evidence="18 19">
    <name type="scientific">Staphylococcus warneri</name>
    <dbReference type="NCBI Taxonomy" id="1292"/>
    <lineage>
        <taxon>Bacteria</taxon>
        <taxon>Bacillati</taxon>
        <taxon>Bacillota</taxon>
        <taxon>Bacilli</taxon>
        <taxon>Bacillales</taxon>
        <taxon>Staphylococcaceae</taxon>
        <taxon>Staphylococcus</taxon>
    </lineage>
</organism>
<dbReference type="GO" id="GO:0000155">
    <property type="term" value="F:phosphorelay sensor kinase activity"/>
    <property type="evidence" value="ECO:0007669"/>
    <property type="project" value="InterPro"/>
</dbReference>
<keyword evidence="14" id="KW-0812">Transmembrane</keyword>
<keyword evidence="11" id="KW-0067">ATP-binding</keyword>
<dbReference type="InterPro" id="IPR003660">
    <property type="entry name" value="HAMP_dom"/>
</dbReference>
<evidence type="ECO:0000256" key="9">
    <source>
        <dbReference type="ARBA" id="ARBA00022741"/>
    </source>
</evidence>
<dbReference type="PANTHER" id="PTHR45453">
    <property type="entry name" value="PHOSPHATE REGULON SENSOR PROTEIN PHOR"/>
    <property type="match status" value="1"/>
</dbReference>
<dbReference type="Pfam" id="PF00512">
    <property type="entry name" value="HisKA"/>
    <property type="match status" value="1"/>
</dbReference>
<dbReference type="SMART" id="SM00387">
    <property type="entry name" value="HATPase_c"/>
    <property type="match status" value="1"/>
</dbReference>
<dbReference type="InterPro" id="IPR050351">
    <property type="entry name" value="BphY/WalK/GraS-like"/>
</dbReference>
<evidence type="ECO:0000256" key="13">
    <source>
        <dbReference type="ARBA" id="ARBA00023136"/>
    </source>
</evidence>
<feature type="transmembrane region" description="Helical" evidence="14">
    <location>
        <begin position="7"/>
        <end position="31"/>
    </location>
</feature>
<dbReference type="NCBIfam" id="NF046044">
    <property type="entry name" value="PnpS"/>
    <property type="match status" value="1"/>
</dbReference>
<dbReference type="Gene3D" id="3.30.565.10">
    <property type="entry name" value="Histidine kinase-like ATPase, C-terminal domain"/>
    <property type="match status" value="1"/>
</dbReference>
<dbReference type="InterPro" id="IPR036890">
    <property type="entry name" value="HATPase_C_sf"/>
</dbReference>
<dbReference type="GO" id="GO:0004721">
    <property type="term" value="F:phosphoprotein phosphatase activity"/>
    <property type="evidence" value="ECO:0007669"/>
    <property type="project" value="TreeGrafter"/>
</dbReference>
<protein>
    <recommendedName>
        <fullName evidence="5">Sensor protein kinase WalK</fullName>
        <ecNumber evidence="4">2.7.13.3</ecNumber>
    </recommendedName>
</protein>
<evidence type="ECO:0000259" key="15">
    <source>
        <dbReference type="PROSITE" id="PS50109"/>
    </source>
</evidence>
<dbReference type="CDD" id="cd00082">
    <property type="entry name" value="HisKA"/>
    <property type="match status" value="1"/>
</dbReference>
<dbReference type="PROSITE" id="PS50109">
    <property type="entry name" value="HIS_KIN"/>
    <property type="match status" value="1"/>
</dbReference>
<dbReference type="PROSITE" id="PS50885">
    <property type="entry name" value="HAMP"/>
    <property type="match status" value="1"/>
</dbReference>
<dbReference type="STRING" id="1194526.A284_05330"/>
<dbReference type="Gene3D" id="3.30.450.20">
    <property type="entry name" value="PAS domain"/>
    <property type="match status" value="1"/>
</dbReference>
<keyword evidence="8" id="KW-0808">Transferase</keyword>
<evidence type="ECO:0000256" key="11">
    <source>
        <dbReference type="ARBA" id="ARBA00022840"/>
    </source>
</evidence>
<dbReference type="EMBL" id="PZEV01000023">
    <property type="protein sequence ID" value="PTI50730.1"/>
    <property type="molecule type" value="Genomic_DNA"/>
</dbReference>
<dbReference type="InterPro" id="IPR003594">
    <property type="entry name" value="HATPase_dom"/>
</dbReference>
<dbReference type="FunFam" id="1.10.287.130:FF:000001">
    <property type="entry name" value="Two-component sensor histidine kinase"/>
    <property type="match status" value="1"/>
</dbReference>
<evidence type="ECO:0000256" key="10">
    <source>
        <dbReference type="ARBA" id="ARBA00022777"/>
    </source>
</evidence>
<evidence type="ECO:0000256" key="8">
    <source>
        <dbReference type="ARBA" id="ARBA00022679"/>
    </source>
</evidence>
<dbReference type="GO" id="GO:0005524">
    <property type="term" value="F:ATP binding"/>
    <property type="evidence" value="ECO:0007669"/>
    <property type="project" value="UniProtKB-KW"/>
</dbReference>
<dbReference type="GO" id="GO:0045121">
    <property type="term" value="C:membrane raft"/>
    <property type="evidence" value="ECO:0007669"/>
    <property type="project" value="UniProtKB-SubCell"/>
</dbReference>
<keyword evidence="10 18" id="KW-0418">Kinase</keyword>
<feature type="transmembrane region" description="Helical" evidence="14">
    <location>
        <begin position="142"/>
        <end position="160"/>
    </location>
</feature>
<dbReference type="InterPro" id="IPR005467">
    <property type="entry name" value="His_kinase_dom"/>
</dbReference>
<sequence>MLKFHHRLLILISTITIISFIGLGAIVHNMIYQTLTQNQTKELEKESRNYVSLYNDNKKSEIKNIANNQENMIVIKKNDKVIFTTDEKEKIDKRIDNEANPSQLIHKNTKLGLKYTFKSQIDDKTVYISGINDEILDLQKEMWKYLSIVGVIVLITVYLASRSINRTYIRPINEVTYATSLLADGYYHVRVPESNVKETKALFVTTNELARRLQKLNNRQKIQSNRLKTTLENIPSSVLMIDKHGEIVVANSAYYEVFSPEQSVENKSYIGFINDKIEKLIMESFRTEKVIYDQIEVDINNVHTKYFDVSCVPILSKSKKKLQGMVVVLHDITNLQKLENLRREFVANVSHELKTPITSIKGFAETLIEGAKNDEESLNMFLNIILKESNRIESLVMDLLDLSHIEQQNEITTSYMNLSELAYTTIDNLQNQAQNKNITIESKIERDVIFKANENKIAQVITNLLSNAINYSTNDNKVIVSVYREGKRVNLEIQDFGIGISAEEQKHIFERFYRVDKARSRDSGGTGLGLSITKHIVESHNGRISVISRLNEGSTFKVTFFDED</sequence>
<dbReference type="GO" id="GO:0005886">
    <property type="term" value="C:plasma membrane"/>
    <property type="evidence" value="ECO:0007669"/>
    <property type="project" value="UniProtKB-SubCell"/>
</dbReference>
<evidence type="ECO:0000256" key="3">
    <source>
        <dbReference type="ARBA" id="ARBA00004651"/>
    </source>
</evidence>
<dbReference type="PANTHER" id="PTHR45453:SF1">
    <property type="entry name" value="PHOSPHATE REGULON SENSOR PROTEIN PHOR"/>
    <property type="match status" value="1"/>
</dbReference>
<dbReference type="FunFam" id="3.30.565.10:FF:000023">
    <property type="entry name" value="PAS domain-containing sensor histidine kinase"/>
    <property type="match status" value="1"/>
</dbReference>
<dbReference type="SUPFAM" id="SSF55874">
    <property type="entry name" value="ATPase domain of HSP90 chaperone/DNA topoisomerase II/histidine kinase"/>
    <property type="match status" value="1"/>
</dbReference>
<dbReference type="SUPFAM" id="SSF47384">
    <property type="entry name" value="Homodimeric domain of signal transducing histidine kinase"/>
    <property type="match status" value="1"/>
</dbReference>
<dbReference type="Proteomes" id="UP000240717">
    <property type="component" value="Unassembled WGS sequence"/>
</dbReference>
<evidence type="ECO:0000256" key="7">
    <source>
        <dbReference type="ARBA" id="ARBA00022553"/>
    </source>
</evidence>
<dbReference type="Pfam" id="PF02518">
    <property type="entry name" value="HATPase_c"/>
    <property type="match status" value="1"/>
</dbReference>
<dbReference type="InterPro" id="IPR004358">
    <property type="entry name" value="Sig_transdc_His_kin-like_C"/>
</dbReference>
<dbReference type="AlphaFoldDB" id="A0A2T4PZR9"/>
<dbReference type="SMART" id="SM00388">
    <property type="entry name" value="HisKA"/>
    <property type="match status" value="1"/>
</dbReference>
<feature type="domain" description="Histidine kinase" evidence="15">
    <location>
        <begin position="348"/>
        <end position="564"/>
    </location>
</feature>
<feature type="domain" description="PAS" evidence="16">
    <location>
        <begin position="223"/>
        <end position="259"/>
    </location>
</feature>
<gene>
    <name evidence="18" type="ORF">BU085_07680</name>
</gene>
<reference evidence="18 19" key="1">
    <citation type="journal article" date="2016" name="Front. Microbiol.">
        <title>Comprehensive Phylogenetic Analysis of Bovine Non-aureus Staphylococci Species Based on Whole-Genome Sequencing.</title>
        <authorList>
            <person name="Naushad S."/>
            <person name="Barkema H.W."/>
            <person name="Luby C."/>
            <person name="Condas L.A."/>
            <person name="Nobrega D.B."/>
            <person name="Carson D.A."/>
            <person name="De Buck J."/>
        </authorList>
    </citation>
    <scope>NUCLEOTIDE SEQUENCE [LARGE SCALE GENOMIC DNA]</scope>
    <source>
        <strain evidence="18 19">SNUC 2993</strain>
    </source>
</reference>
<dbReference type="Gene3D" id="6.10.340.10">
    <property type="match status" value="1"/>
</dbReference>
<dbReference type="PRINTS" id="PR00344">
    <property type="entry name" value="BCTRLSENSOR"/>
</dbReference>
<keyword evidence="9" id="KW-0547">Nucleotide-binding</keyword>
<evidence type="ECO:0000256" key="5">
    <source>
        <dbReference type="ARBA" id="ARBA00017772"/>
    </source>
</evidence>
<dbReference type="InterPro" id="IPR036097">
    <property type="entry name" value="HisK_dim/P_sf"/>
</dbReference>
<dbReference type="InterPro" id="IPR035965">
    <property type="entry name" value="PAS-like_dom_sf"/>
</dbReference>
<keyword evidence="6" id="KW-1003">Cell membrane</keyword>
<keyword evidence="13 14" id="KW-0472">Membrane</keyword>
<evidence type="ECO:0000256" key="12">
    <source>
        <dbReference type="ARBA" id="ARBA00023012"/>
    </source>
</evidence>
<evidence type="ECO:0000259" key="17">
    <source>
        <dbReference type="PROSITE" id="PS50885"/>
    </source>
</evidence>
<evidence type="ECO:0000259" key="16">
    <source>
        <dbReference type="PROSITE" id="PS50112"/>
    </source>
</evidence>
<accession>A0A2T4PZR9</accession>
<dbReference type="PROSITE" id="PS50112">
    <property type="entry name" value="PAS"/>
    <property type="match status" value="1"/>
</dbReference>
<evidence type="ECO:0000313" key="19">
    <source>
        <dbReference type="Proteomes" id="UP000240717"/>
    </source>
</evidence>
<dbReference type="Gene3D" id="1.10.287.130">
    <property type="match status" value="1"/>
</dbReference>
<proteinExistence type="predicted"/>
<name>A0A2T4PZR9_STAWA</name>
<keyword evidence="14" id="KW-1133">Transmembrane helix</keyword>
<evidence type="ECO:0000256" key="1">
    <source>
        <dbReference type="ARBA" id="ARBA00000085"/>
    </source>
</evidence>
<dbReference type="InterPro" id="IPR003661">
    <property type="entry name" value="HisK_dim/P_dom"/>
</dbReference>
<keyword evidence="12" id="KW-0902">Two-component regulatory system</keyword>
<evidence type="ECO:0000256" key="14">
    <source>
        <dbReference type="SAM" id="Phobius"/>
    </source>
</evidence>
<feature type="domain" description="HAMP" evidence="17">
    <location>
        <begin position="166"/>
        <end position="218"/>
    </location>
</feature>
<dbReference type="RefSeq" id="WP_107532995.1">
    <property type="nucleotide sequence ID" value="NZ_PZEV01000023.1"/>
</dbReference>
<dbReference type="SUPFAM" id="SSF55785">
    <property type="entry name" value="PYP-like sensor domain (PAS domain)"/>
    <property type="match status" value="1"/>
</dbReference>
<evidence type="ECO:0000313" key="18">
    <source>
        <dbReference type="EMBL" id="PTI50730.1"/>
    </source>
</evidence>
<evidence type="ECO:0000256" key="4">
    <source>
        <dbReference type="ARBA" id="ARBA00012438"/>
    </source>
</evidence>
<comment type="caution">
    <text evidence="18">The sequence shown here is derived from an EMBL/GenBank/DDBJ whole genome shotgun (WGS) entry which is preliminary data.</text>
</comment>
<dbReference type="EC" id="2.7.13.3" evidence="4"/>
<comment type="catalytic activity">
    <reaction evidence="1">
        <text>ATP + protein L-histidine = ADP + protein N-phospho-L-histidine.</text>
        <dbReference type="EC" id="2.7.13.3"/>
    </reaction>
</comment>
<evidence type="ECO:0000256" key="2">
    <source>
        <dbReference type="ARBA" id="ARBA00004314"/>
    </source>
</evidence>
<dbReference type="CDD" id="cd00075">
    <property type="entry name" value="HATPase"/>
    <property type="match status" value="1"/>
</dbReference>
<keyword evidence="7" id="KW-0597">Phosphoprotein</keyword>
<comment type="subcellular location">
    <subcellularLocation>
        <location evidence="3">Cell membrane</location>
        <topology evidence="3">Multi-pass membrane protein</topology>
    </subcellularLocation>
    <subcellularLocation>
        <location evidence="2">Membrane raft</location>
        <topology evidence="2">Multi-pass membrane protein</topology>
    </subcellularLocation>
</comment>